<sequence length="243" mass="28149">MNMGNNCRSKTSNDDSGEVLEEAILAENVSEQTVELISHMGNCETVVNAARVSLGHRITTMSPRDYKLMEYLAKHKHYTPFEHCAMTVRVECPLYIRAQIMRHRTFSYNEISRRYVDKNITFYLPKTLRKQGKTNRQASGGDMDDLEQESQCLETMRSVHNYAYKSYLDMIKKGTSREMARGILPNSLMTEFFMTGNLRNWVHFVQLRNHEDAQPEVQEIARMAAEHMETCFAEAAKMLLDNM</sequence>
<dbReference type="HAMAP" id="MF_01408">
    <property type="entry name" value="ThyX"/>
    <property type="match status" value="1"/>
</dbReference>
<organism evidence="1">
    <name type="scientific">Tetraselmis virus 1</name>
    <dbReference type="NCBI Taxonomy" id="2060617"/>
    <lineage>
        <taxon>Viruses</taxon>
        <taxon>Varidnaviria</taxon>
        <taxon>Bamfordvirae</taxon>
        <taxon>Nucleocytoviricota</taxon>
        <taxon>Megaviricetes</taxon>
        <taxon>Imitervirales</taxon>
        <taxon>Allomimiviridae</taxon>
        <taxon>Oceanusvirus</taxon>
        <taxon>Oceanusvirus kaneohense</taxon>
    </lineage>
</organism>
<dbReference type="GO" id="GO:0050797">
    <property type="term" value="F:thymidylate synthase (FAD) activity"/>
    <property type="evidence" value="ECO:0007669"/>
    <property type="project" value="InterPro"/>
</dbReference>
<dbReference type="GO" id="GO:0050660">
    <property type="term" value="F:flavin adenine dinucleotide binding"/>
    <property type="evidence" value="ECO:0007669"/>
    <property type="project" value="InterPro"/>
</dbReference>
<dbReference type="Gene3D" id="3.30.1360.170">
    <property type="match status" value="1"/>
</dbReference>
<dbReference type="CDD" id="cd20175">
    <property type="entry name" value="ThyX"/>
    <property type="match status" value="1"/>
</dbReference>
<dbReference type="InterPro" id="IPR003669">
    <property type="entry name" value="Thymidylate_synthase_ThyX"/>
</dbReference>
<dbReference type="SUPFAM" id="SSF69796">
    <property type="entry name" value="Thymidylate synthase-complementing protein Thy1"/>
    <property type="match status" value="1"/>
</dbReference>
<dbReference type="GO" id="GO:0004799">
    <property type="term" value="F:thymidylate synthase activity"/>
    <property type="evidence" value="ECO:0007669"/>
    <property type="project" value="TreeGrafter"/>
</dbReference>
<reference evidence="1" key="1">
    <citation type="journal article" date="2018" name="Virology">
        <title>A giant virus infecting green algae encodes key fermentation genes.</title>
        <authorList>
            <person name="Schvarcz C.R."/>
            <person name="Steward G.F."/>
        </authorList>
    </citation>
    <scope>NUCLEOTIDE SEQUENCE [LARGE SCALE GENOMIC DNA]</scope>
</reference>
<proteinExistence type="inferred from homology"/>
<protein>
    <submittedName>
        <fullName evidence="1">Thymidylate synthase complementing protein</fullName>
    </submittedName>
</protein>
<accession>A0A2P0VN44</accession>
<dbReference type="GO" id="GO:0006231">
    <property type="term" value="P:dTMP biosynthetic process"/>
    <property type="evidence" value="ECO:0007669"/>
    <property type="project" value="InterPro"/>
</dbReference>
<dbReference type="InterPro" id="IPR036098">
    <property type="entry name" value="Thymidylate_synthase_ThyX_sf"/>
</dbReference>
<dbReference type="GO" id="GO:0070402">
    <property type="term" value="F:NADPH binding"/>
    <property type="evidence" value="ECO:0007669"/>
    <property type="project" value="TreeGrafter"/>
</dbReference>
<name>A0A2P0VN44_9VIRU</name>
<dbReference type="PROSITE" id="PS51331">
    <property type="entry name" value="THYX"/>
    <property type="match status" value="1"/>
</dbReference>
<evidence type="ECO:0000313" key="2">
    <source>
        <dbReference type="Proteomes" id="UP000244773"/>
    </source>
</evidence>
<gene>
    <name evidence="1" type="ORF">TetV_240</name>
</gene>
<keyword evidence="2" id="KW-1185">Reference proteome</keyword>
<dbReference type="PANTHER" id="PTHR34934">
    <property type="entry name" value="FLAVIN-DEPENDENT THYMIDYLATE SYNTHASE"/>
    <property type="match status" value="1"/>
</dbReference>
<dbReference type="EMBL" id="KY322437">
    <property type="protein sequence ID" value="AUF82332.1"/>
    <property type="molecule type" value="Genomic_DNA"/>
</dbReference>
<dbReference type="Proteomes" id="UP000244773">
    <property type="component" value="Segment"/>
</dbReference>
<evidence type="ECO:0000313" key="1">
    <source>
        <dbReference type="EMBL" id="AUF82332.1"/>
    </source>
</evidence>
<dbReference type="NCBIfam" id="TIGR02170">
    <property type="entry name" value="thyX"/>
    <property type="match status" value="1"/>
</dbReference>
<dbReference type="PANTHER" id="PTHR34934:SF1">
    <property type="entry name" value="FLAVIN-DEPENDENT THYMIDYLATE SYNTHASE"/>
    <property type="match status" value="1"/>
</dbReference>
<dbReference type="Pfam" id="PF02511">
    <property type="entry name" value="Thy1"/>
    <property type="match status" value="1"/>
</dbReference>